<comment type="subcellular location">
    <subcellularLocation>
        <location evidence="1">Membrane</location>
        <topology evidence="1">Multi-pass membrane protein</topology>
    </subcellularLocation>
</comment>
<dbReference type="RefSeq" id="WP_136580628.1">
    <property type="nucleotide sequence ID" value="NZ_STFF01000013.1"/>
</dbReference>
<dbReference type="GO" id="GO:0001508">
    <property type="term" value="P:action potential"/>
    <property type="evidence" value="ECO:0007669"/>
    <property type="project" value="TreeGrafter"/>
</dbReference>
<evidence type="ECO:0000256" key="4">
    <source>
        <dbReference type="ARBA" id="ARBA00022692"/>
    </source>
</evidence>
<evidence type="ECO:0000313" key="14">
    <source>
        <dbReference type="EMBL" id="THU31622.1"/>
    </source>
</evidence>
<dbReference type="InterPro" id="IPR028325">
    <property type="entry name" value="VG_K_chnl"/>
</dbReference>
<dbReference type="Pfam" id="PF00520">
    <property type="entry name" value="Ion_trans"/>
    <property type="match status" value="1"/>
</dbReference>
<evidence type="ECO:0000256" key="5">
    <source>
        <dbReference type="ARBA" id="ARBA00022826"/>
    </source>
</evidence>
<feature type="transmembrane region" description="Helical" evidence="12">
    <location>
        <begin position="88"/>
        <end position="109"/>
    </location>
</feature>
<gene>
    <name evidence="14" type="ORF">FAM09_28790</name>
</gene>
<dbReference type="OrthoDB" id="9799090at2"/>
<feature type="transmembrane region" description="Helical" evidence="12">
    <location>
        <begin position="181"/>
        <end position="200"/>
    </location>
</feature>
<dbReference type="PRINTS" id="PR00169">
    <property type="entry name" value="KCHANNEL"/>
</dbReference>
<keyword evidence="6" id="KW-0851">Voltage-gated channel</keyword>
<organism evidence="14 15">
    <name type="scientific">Niastella caeni</name>
    <dbReference type="NCBI Taxonomy" id="2569763"/>
    <lineage>
        <taxon>Bacteria</taxon>
        <taxon>Pseudomonadati</taxon>
        <taxon>Bacteroidota</taxon>
        <taxon>Chitinophagia</taxon>
        <taxon>Chitinophagales</taxon>
        <taxon>Chitinophagaceae</taxon>
        <taxon>Niastella</taxon>
    </lineage>
</organism>
<evidence type="ECO:0000256" key="10">
    <source>
        <dbReference type="ARBA" id="ARBA00023136"/>
    </source>
</evidence>
<keyword evidence="15" id="KW-1185">Reference proteome</keyword>
<dbReference type="InterPro" id="IPR005821">
    <property type="entry name" value="Ion_trans_dom"/>
</dbReference>
<feature type="transmembrane region" description="Helical" evidence="12">
    <location>
        <begin position="212"/>
        <end position="234"/>
    </location>
</feature>
<dbReference type="PANTHER" id="PTHR11537:SF254">
    <property type="entry name" value="POTASSIUM VOLTAGE-GATED CHANNEL PROTEIN SHAB"/>
    <property type="match status" value="1"/>
</dbReference>
<dbReference type="GO" id="GO:0005249">
    <property type="term" value="F:voltage-gated potassium channel activity"/>
    <property type="evidence" value="ECO:0007669"/>
    <property type="project" value="InterPro"/>
</dbReference>
<keyword evidence="11" id="KW-0407">Ion channel</keyword>
<keyword evidence="5" id="KW-0631">Potassium channel</keyword>
<dbReference type="AlphaFoldDB" id="A0A4S8HG23"/>
<evidence type="ECO:0000256" key="9">
    <source>
        <dbReference type="ARBA" id="ARBA00023065"/>
    </source>
</evidence>
<proteinExistence type="predicted"/>
<keyword evidence="4 12" id="KW-0812">Transmembrane</keyword>
<evidence type="ECO:0000256" key="1">
    <source>
        <dbReference type="ARBA" id="ARBA00004141"/>
    </source>
</evidence>
<name>A0A4S8HG23_9BACT</name>
<evidence type="ECO:0000256" key="7">
    <source>
        <dbReference type="ARBA" id="ARBA00022958"/>
    </source>
</evidence>
<dbReference type="PANTHER" id="PTHR11537">
    <property type="entry name" value="VOLTAGE-GATED POTASSIUM CHANNEL"/>
    <property type="match status" value="1"/>
</dbReference>
<keyword evidence="7" id="KW-0630">Potassium</keyword>
<feature type="transmembrane region" description="Helical" evidence="12">
    <location>
        <begin position="57"/>
        <end position="76"/>
    </location>
</feature>
<evidence type="ECO:0000256" key="2">
    <source>
        <dbReference type="ARBA" id="ARBA00022448"/>
    </source>
</evidence>
<evidence type="ECO:0000256" key="12">
    <source>
        <dbReference type="SAM" id="Phobius"/>
    </source>
</evidence>
<protein>
    <submittedName>
        <fullName evidence="14">Ion transporter</fullName>
    </submittedName>
</protein>
<evidence type="ECO:0000259" key="13">
    <source>
        <dbReference type="Pfam" id="PF00520"/>
    </source>
</evidence>
<evidence type="ECO:0000256" key="11">
    <source>
        <dbReference type="ARBA" id="ARBA00023303"/>
    </source>
</evidence>
<feature type="transmembrane region" description="Helical" evidence="12">
    <location>
        <begin position="27"/>
        <end position="45"/>
    </location>
</feature>
<dbReference type="GO" id="GO:0008076">
    <property type="term" value="C:voltage-gated potassium channel complex"/>
    <property type="evidence" value="ECO:0007669"/>
    <property type="project" value="InterPro"/>
</dbReference>
<keyword evidence="2" id="KW-0813">Transport</keyword>
<feature type="transmembrane region" description="Helical" evidence="12">
    <location>
        <begin position="153"/>
        <end position="174"/>
    </location>
</feature>
<keyword evidence="9" id="KW-0406">Ion transport</keyword>
<dbReference type="InterPro" id="IPR027359">
    <property type="entry name" value="Volt_channel_dom_sf"/>
</dbReference>
<keyword evidence="8 12" id="KW-1133">Transmembrane helix</keyword>
<sequence length="272" mass="30665">MEKANPLSWRSKLHNTIYESNTVAGKVFDVALLILIVSSIMVVMLDSIKSYHLRYGRIFYVMEWIFTGMFTLEYILRLISIKRPWRYVLSFFGFIDLLAIIPSYLSIFFGGAQSLLVLRALRLLRVFRIFKLTHFLTEMEFLKTALTTSLKKITIFMLVVLSLVIILGSIMYLVENGENGFISIPDSIYWAIVTITTVGYGDIAPVTPTGKFIASVMMFIGYGIIAVPTGIITTEMAIAVRARKHGHETCPGCGREGHDKDAVFCKFCGTLL</sequence>
<comment type="caution">
    <text evidence="14">The sequence shown here is derived from an EMBL/GenBank/DDBJ whole genome shotgun (WGS) entry which is preliminary data.</text>
</comment>
<dbReference type="Gene3D" id="1.20.120.350">
    <property type="entry name" value="Voltage-gated potassium channels. Chain C"/>
    <property type="match status" value="1"/>
</dbReference>
<dbReference type="Proteomes" id="UP000306918">
    <property type="component" value="Unassembled WGS sequence"/>
</dbReference>
<keyword evidence="3" id="KW-0633">Potassium transport</keyword>
<dbReference type="Gene3D" id="1.10.287.70">
    <property type="match status" value="1"/>
</dbReference>
<dbReference type="EMBL" id="STFF01000013">
    <property type="protein sequence ID" value="THU31622.1"/>
    <property type="molecule type" value="Genomic_DNA"/>
</dbReference>
<evidence type="ECO:0000313" key="15">
    <source>
        <dbReference type="Proteomes" id="UP000306918"/>
    </source>
</evidence>
<evidence type="ECO:0000256" key="8">
    <source>
        <dbReference type="ARBA" id="ARBA00022989"/>
    </source>
</evidence>
<dbReference type="SUPFAM" id="SSF81324">
    <property type="entry name" value="Voltage-gated potassium channels"/>
    <property type="match status" value="1"/>
</dbReference>
<keyword evidence="10 12" id="KW-0472">Membrane</keyword>
<reference evidence="14 15" key="1">
    <citation type="submission" date="2019-04" db="EMBL/GenBank/DDBJ databases">
        <title>Niastella caeni sp. nov., isolated from activated sludge.</title>
        <authorList>
            <person name="Sheng M."/>
        </authorList>
    </citation>
    <scope>NUCLEOTIDE SEQUENCE [LARGE SCALE GENOMIC DNA]</scope>
    <source>
        <strain evidence="14 15">HX-2-15</strain>
    </source>
</reference>
<evidence type="ECO:0000256" key="3">
    <source>
        <dbReference type="ARBA" id="ARBA00022538"/>
    </source>
</evidence>
<accession>A0A4S8HG23</accession>
<feature type="domain" description="Ion transport" evidence="13">
    <location>
        <begin position="26"/>
        <end position="236"/>
    </location>
</feature>
<evidence type="ECO:0000256" key="6">
    <source>
        <dbReference type="ARBA" id="ARBA00022882"/>
    </source>
</evidence>